<dbReference type="HOGENOM" id="CLU_103432_0_0_1"/>
<protein>
    <submittedName>
        <fullName evidence="2">Uncharacterized protein</fullName>
    </submittedName>
</protein>
<gene>
    <name evidence="2" type="ORF">MCYG_06314</name>
</gene>
<name>C5FUB1_ARTOC</name>
<dbReference type="Proteomes" id="UP000002035">
    <property type="component" value="Unassembled WGS sequence"/>
</dbReference>
<dbReference type="PANTHER" id="PTHR39605">
    <property type="entry name" value="MAJOR FACILITATOR SUPERFAMILY (MFS) PROFILE DOMAIN-CONTAINING PROTEIN"/>
    <property type="match status" value="1"/>
</dbReference>
<evidence type="ECO:0000256" key="1">
    <source>
        <dbReference type="SAM" id="Phobius"/>
    </source>
</evidence>
<dbReference type="VEuPathDB" id="FungiDB:MCYG_06314"/>
<dbReference type="EMBL" id="DS995706">
    <property type="protein sequence ID" value="EEQ33495.1"/>
    <property type="molecule type" value="Genomic_DNA"/>
</dbReference>
<dbReference type="GeneID" id="9226887"/>
<dbReference type="AlphaFoldDB" id="C5FUB1"/>
<evidence type="ECO:0000313" key="2">
    <source>
        <dbReference type="EMBL" id="EEQ33495.1"/>
    </source>
</evidence>
<feature type="transmembrane region" description="Helical" evidence="1">
    <location>
        <begin position="107"/>
        <end position="127"/>
    </location>
</feature>
<feature type="transmembrane region" description="Helical" evidence="1">
    <location>
        <begin position="31"/>
        <end position="53"/>
    </location>
</feature>
<organism evidence="2 3">
    <name type="scientific">Arthroderma otae (strain ATCC MYA-4605 / CBS 113480)</name>
    <name type="common">Microsporum canis</name>
    <dbReference type="NCBI Taxonomy" id="554155"/>
    <lineage>
        <taxon>Eukaryota</taxon>
        <taxon>Fungi</taxon>
        <taxon>Dikarya</taxon>
        <taxon>Ascomycota</taxon>
        <taxon>Pezizomycotina</taxon>
        <taxon>Eurotiomycetes</taxon>
        <taxon>Eurotiomycetidae</taxon>
        <taxon>Onygenales</taxon>
        <taxon>Arthrodermataceae</taxon>
        <taxon>Microsporum</taxon>
    </lineage>
</organism>
<feature type="transmembrane region" description="Helical" evidence="1">
    <location>
        <begin position="139"/>
        <end position="159"/>
    </location>
</feature>
<dbReference type="OrthoDB" id="2550114at2759"/>
<keyword evidence="1" id="KW-0812">Transmembrane</keyword>
<feature type="transmembrane region" description="Helical" evidence="1">
    <location>
        <begin position="65"/>
        <end position="87"/>
    </location>
</feature>
<keyword evidence="1" id="KW-0472">Membrane</keyword>
<sequence>MDVSDFSEAMLVSYPANIAHQGFYPYSYGSFAWLTLQGTALLVTPKLILATLLDETRQPTSLEIYFARTCGISQVALALIFLILTGALPLASSYAITSDESDPKKEYAYPVLLITSGFHAAVASYAYSWYSGTGQTGFAAGMVVSGSLAAMGLWCMMFAGSGRISKRTGADKRTSGFPFKNLEADKRKKR</sequence>
<keyword evidence="1" id="KW-1133">Transmembrane helix</keyword>
<dbReference type="eggNOG" id="ENOG502S7E3">
    <property type="taxonomic scope" value="Eukaryota"/>
</dbReference>
<evidence type="ECO:0000313" key="3">
    <source>
        <dbReference type="Proteomes" id="UP000002035"/>
    </source>
</evidence>
<keyword evidence="3" id="KW-1185">Reference proteome</keyword>
<dbReference type="STRING" id="554155.C5FUB1"/>
<accession>C5FUB1</accession>
<reference evidence="3" key="1">
    <citation type="journal article" date="2012" name="MBio">
        <title>Comparative genome analysis of Trichophyton rubrum and related dermatophytes reveals candidate genes involved in infection.</title>
        <authorList>
            <person name="Martinez D.A."/>
            <person name="Oliver B.G."/>
            <person name="Graeser Y."/>
            <person name="Goldberg J.M."/>
            <person name="Li W."/>
            <person name="Martinez-Rossi N.M."/>
            <person name="Monod M."/>
            <person name="Shelest E."/>
            <person name="Barton R.C."/>
            <person name="Birch E."/>
            <person name="Brakhage A.A."/>
            <person name="Chen Z."/>
            <person name="Gurr S.J."/>
            <person name="Heiman D."/>
            <person name="Heitman J."/>
            <person name="Kosti I."/>
            <person name="Rossi A."/>
            <person name="Saif S."/>
            <person name="Samalova M."/>
            <person name="Saunders C.W."/>
            <person name="Shea T."/>
            <person name="Summerbell R.C."/>
            <person name="Xu J."/>
            <person name="Young S."/>
            <person name="Zeng Q."/>
            <person name="Birren B.W."/>
            <person name="Cuomo C.A."/>
            <person name="White T.C."/>
        </authorList>
    </citation>
    <scope>NUCLEOTIDE SEQUENCE [LARGE SCALE GENOMIC DNA]</scope>
    <source>
        <strain evidence="3">ATCC MYA-4605 / CBS 113480</strain>
    </source>
</reference>
<dbReference type="RefSeq" id="XP_002844350.1">
    <property type="nucleotide sequence ID" value="XM_002844304.1"/>
</dbReference>
<dbReference type="PANTHER" id="PTHR39605:SF1">
    <property type="entry name" value="MAJOR FACILITATOR SUPERFAMILY (MFS) PROFILE DOMAIN-CONTAINING PROTEIN"/>
    <property type="match status" value="1"/>
</dbReference>
<dbReference type="OMA" id="AFYGYAM"/>
<proteinExistence type="predicted"/>